<evidence type="ECO:0000313" key="1">
    <source>
        <dbReference type="EMBL" id="CAI9729533.1"/>
    </source>
</evidence>
<dbReference type="EMBL" id="OX597823">
    <property type="protein sequence ID" value="CAI9729533.1"/>
    <property type="molecule type" value="Genomic_DNA"/>
</dbReference>
<protein>
    <submittedName>
        <fullName evidence="1">Uncharacterized protein</fullName>
    </submittedName>
</protein>
<dbReference type="Proteomes" id="UP001162480">
    <property type="component" value="Chromosome 10"/>
</dbReference>
<organism evidence="1 2">
    <name type="scientific">Octopus vulgaris</name>
    <name type="common">Common octopus</name>
    <dbReference type="NCBI Taxonomy" id="6645"/>
    <lineage>
        <taxon>Eukaryota</taxon>
        <taxon>Metazoa</taxon>
        <taxon>Spiralia</taxon>
        <taxon>Lophotrochozoa</taxon>
        <taxon>Mollusca</taxon>
        <taxon>Cephalopoda</taxon>
        <taxon>Coleoidea</taxon>
        <taxon>Octopodiformes</taxon>
        <taxon>Octopoda</taxon>
        <taxon>Incirrata</taxon>
        <taxon>Octopodidae</taxon>
        <taxon>Octopus</taxon>
    </lineage>
</organism>
<proteinExistence type="predicted"/>
<gene>
    <name evidence="1" type="ORF">OCTVUL_1B024236</name>
</gene>
<reference evidence="1" key="1">
    <citation type="submission" date="2023-08" db="EMBL/GenBank/DDBJ databases">
        <authorList>
            <person name="Alioto T."/>
            <person name="Alioto T."/>
            <person name="Gomez Garrido J."/>
        </authorList>
    </citation>
    <scope>NUCLEOTIDE SEQUENCE</scope>
</reference>
<dbReference type="AlphaFoldDB" id="A0AA36FC96"/>
<accession>A0AA36FC96</accession>
<sequence length="159" mass="18273">MVNYCFLDVYVLPDIEDHVTFCVTYAIRSFQSVTNGIVTDNAIKEVHAFDNVIVIGKIIEELNENLAKFISFSKKLNIPLNKDSGDDFEEFTQADFDGELVRGNGENDDSGDSDSENDVLCENYHPWLIDFKILISQHWYKTRNLFCEEEEGEEYGHSN</sequence>
<name>A0AA36FC96_OCTVU</name>
<keyword evidence="2" id="KW-1185">Reference proteome</keyword>
<evidence type="ECO:0000313" key="2">
    <source>
        <dbReference type="Proteomes" id="UP001162480"/>
    </source>
</evidence>